<gene>
    <name evidence="5" type="ORF">GCM10010842_20750</name>
</gene>
<organism evidence="5 6">
    <name type="scientific">Deinococcus daejeonensis</name>
    <dbReference type="NCBI Taxonomy" id="1007098"/>
    <lineage>
        <taxon>Bacteria</taxon>
        <taxon>Thermotogati</taxon>
        <taxon>Deinococcota</taxon>
        <taxon>Deinococci</taxon>
        <taxon>Deinococcales</taxon>
        <taxon>Deinococcaceae</taxon>
        <taxon>Deinococcus</taxon>
    </lineage>
</organism>
<sequence>MPASNHAMIAENLTVGIPLYNSAEFIRESLESIINQTVLPKKIIIIDDGSTDGGLTFVDDIIKRHDNIKVIKQSNMGLTKTLNKMLEICETPYLVRQDADDVSLPNRLALTCNTIYTNPNAAVIYGEARYYANGMPGLRFRSTIGTPEVLKEITRQGKLLSICHPSTTLHIRHVRDVGGYRFGLHAEDVDLWWRLALKHPIAYNPNDFVMYRANSKSVSNSNIKSQLISTSYIQYLLLSELLKLKPRDIEEIAAILQSIIGKSYIEYRSKMKQANLYLDSGDRMAAAYALLAAALARPIDFAQRLTESRVNWHKSNKIHNSFPVEKFIQYSKELWGVEL</sequence>
<dbReference type="InterPro" id="IPR001173">
    <property type="entry name" value="Glyco_trans_2-like"/>
</dbReference>
<protein>
    <recommendedName>
        <fullName evidence="4">Glycosyltransferase 2-like domain-containing protein</fullName>
    </recommendedName>
</protein>
<dbReference type="PANTHER" id="PTHR43685">
    <property type="entry name" value="GLYCOSYLTRANSFERASE"/>
    <property type="match status" value="1"/>
</dbReference>
<evidence type="ECO:0000313" key="5">
    <source>
        <dbReference type="EMBL" id="GGN38151.1"/>
    </source>
</evidence>
<keyword evidence="2" id="KW-0328">Glycosyltransferase</keyword>
<keyword evidence="6" id="KW-1185">Reference proteome</keyword>
<evidence type="ECO:0000313" key="6">
    <source>
        <dbReference type="Proteomes" id="UP000645517"/>
    </source>
</evidence>
<comment type="caution">
    <text evidence="5">The sequence shown here is derived from an EMBL/GenBank/DDBJ whole genome shotgun (WGS) entry which is preliminary data.</text>
</comment>
<dbReference type="PANTHER" id="PTHR43685:SF5">
    <property type="entry name" value="GLYCOSYLTRANSFERASE EPSE-RELATED"/>
    <property type="match status" value="1"/>
</dbReference>
<dbReference type="EMBL" id="BMOR01000007">
    <property type="protein sequence ID" value="GGN38151.1"/>
    <property type="molecule type" value="Genomic_DNA"/>
</dbReference>
<name>A0ABQ2J3F7_9DEIO</name>
<reference evidence="6" key="1">
    <citation type="journal article" date="2019" name="Int. J. Syst. Evol. Microbiol.">
        <title>The Global Catalogue of Microorganisms (GCM) 10K type strain sequencing project: providing services to taxonomists for standard genome sequencing and annotation.</title>
        <authorList>
            <consortium name="The Broad Institute Genomics Platform"/>
            <consortium name="The Broad Institute Genome Sequencing Center for Infectious Disease"/>
            <person name="Wu L."/>
            <person name="Ma J."/>
        </authorList>
    </citation>
    <scope>NUCLEOTIDE SEQUENCE [LARGE SCALE GENOMIC DNA]</scope>
    <source>
        <strain evidence="6">JCM 16918</strain>
    </source>
</reference>
<dbReference type="Pfam" id="PF00535">
    <property type="entry name" value="Glycos_transf_2"/>
    <property type="match status" value="1"/>
</dbReference>
<dbReference type="Gene3D" id="3.90.550.10">
    <property type="entry name" value="Spore Coat Polysaccharide Biosynthesis Protein SpsA, Chain A"/>
    <property type="match status" value="1"/>
</dbReference>
<keyword evidence="3" id="KW-0808">Transferase</keyword>
<feature type="domain" description="Glycosyltransferase 2-like" evidence="4">
    <location>
        <begin position="14"/>
        <end position="144"/>
    </location>
</feature>
<dbReference type="InterPro" id="IPR029044">
    <property type="entry name" value="Nucleotide-diphossugar_trans"/>
</dbReference>
<accession>A0ABQ2J3F7</accession>
<evidence type="ECO:0000259" key="4">
    <source>
        <dbReference type="Pfam" id="PF00535"/>
    </source>
</evidence>
<evidence type="ECO:0000256" key="3">
    <source>
        <dbReference type="ARBA" id="ARBA00022679"/>
    </source>
</evidence>
<comment type="similarity">
    <text evidence="1">Belongs to the glycosyltransferase 2 family.</text>
</comment>
<evidence type="ECO:0000256" key="1">
    <source>
        <dbReference type="ARBA" id="ARBA00006739"/>
    </source>
</evidence>
<dbReference type="Proteomes" id="UP000645517">
    <property type="component" value="Unassembled WGS sequence"/>
</dbReference>
<dbReference type="RefSeq" id="WP_189056545.1">
    <property type="nucleotide sequence ID" value="NZ_BMOR01000007.1"/>
</dbReference>
<proteinExistence type="inferred from homology"/>
<dbReference type="InterPro" id="IPR050834">
    <property type="entry name" value="Glycosyltransf_2"/>
</dbReference>
<dbReference type="SUPFAM" id="SSF53448">
    <property type="entry name" value="Nucleotide-diphospho-sugar transferases"/>
    <property type="match status" value="1"/>
</dbReference>
<evidence type="ECO:0000256" key="2">
    <source>
        <dbReference type="ARBA" id="ARBA00022676"/>
    </source>
</evidence>